<dbReference type="InterPro" id="IPR008383">
    <property type="entry name" value="API5"/>
</dbReference>
<evidence type="ECO:0000256" key="4">
    <source>
        <dbReference type="PROSITE-ProRule" id="PRU00176"/>
    </source>
</evidence>
<keyword evidence="4" id="KW-0694">RNA-binding</keyword>
<dbReference type="Gene3D" id="3.30.70.330">
    <property type="match status" value="2"/>
</dbReference>
<name>A0A2P6TB74_CHLSO</name>
<feature type="domain" description="RRM" evidence="6">
    <location>
        <begin position="472"/>
        <end position="549"/>
    </location>
</feature>
<gene>
    <name evidence="7" type="ORF">C2E21_9552</name>
</gene>
<dbReference type="Proteomes" id="UP000239899">
    <property type="component" value="Unassembled WGS sequence"/>
</dbReference>
<dbReference type="SMART" id="SM00360">
    <property type="entry name" value="RRM"/>
    <property type="match status" value="2"/>
</dbReference>
<keyword evidence="3" id="KW-0539">Nucleus</keyword>
<feature type="compositionally biased region" description="Low complexity" evidence="5">
    <location>
        <begin position="651"/>
        <end position="664"/>
    </location>
</feature>
<evidence type="ECO:0000256" key="5">
    <source>
        <dbReference type="SAM" id="MobiDB-lite"/>
    </source>
</evidence>
<sequence>MATGEAKRKAGSPPEGADARSKRQPADQPAAAPLEDRRRELAEVYAAYTALAAAPPGASPPEQPYLRLIKAGQGSEGCRRLAARLLPRYARHFPQHADTAADTLIALAKLSLSEPQQQVAARCDAAAGLPEVAAAAAQAVGAAGQQATIKLVAFCFQQLAALLSASTGPTANGGSHALPNGGSASGASSAALDAAGTFERHLWPCLDRCFASHFRVVLAACLHALKSPGEANYAVASRFLSQRLFAAPGAAAAAPAGPADSSGDEVMQDASDSGLTASPGVAADPPANAVQQQLGAGQAERPLAARVLGGLSAKDQAWVRSHVEKWSKEVDAKSSLEALGLLERLLAHLPAGETVQAPGWLAASVLPGLVLPARGSGGAEQPAAAAAQQQQQQAVTPPSAKAERQQEGPSEARDARDSQAPGRRRPVAGTPPRRGSRRSLDADDVSPPASPRFPRLPPGFPQPSASPCLAAACLFFQGLPRNLEERELRAECGKHSKQVECAVRPPSTQGIAYVTFKSVRDASRCYEAMCDALPWRERGQALQITFVAQPVYPPGAPQRPQPRANHVWMAGVGSAADEAEVLRCCREGAIPPPEHLLKVPARRPGLLLVFRDTAVAEAAVAAIRAGRPRILGPPMPGGPPPGGRAGPPTGPGSAADSGSPAPRRGSPRRGERDRERGRDGGRERERERGGEEAQGAPLPPPEFASRTLWVGQVPQGMREDTLLDLFRQCGDIAGHKFLRHTACMFVDFQRLEAAVEARGRLDNYRVAGGCLRVEFKNENQFWGPGRGPPPRDRPLPYGTNGGLGGWAAAEPQQWPATLDVAHRADLQYVCTQLVAGKAPSERAVRRIAAADPSGRQPLLDFAQYLRSKSRAGVVAMPPLAPQGVQRTMYLVPPSEENSEVAAMEQAVLQHLLGSARGSGASRAAAAFDSAASQLQLLGGQARRSGQAGELAEELLDKAEQLVGSKQATSRLLGLQLLRSAVANCHRRAFLQQHAQWAALLLATLRAEQQRGQQADKDAPSTEKQQPSAVAAEACACLAAYFSRVGRMLEVPGLRRDGAAAASKLAGILLSGQGQKQQVAAAQAAMAPPPLLALAQGQAALLAALTALPASFRQQHKALEAALLPLLMAPAAAASGGGGSPLLAACAAALPRIAGDGSSWSAFCQRLMVTAHSLLDSLLLQLDDAQLAAAAKSAVDPSAEPLPLLPAAGSAGALGSDAYAAAFGQLAAVLETLHQMLAGSYPAAVPLPAGCLLLLASRITSVDDSSGGRAATAAAASSRFPQLCLQLPQMQAAALRLLQQLLAVAGSAAAPYFVAAARTLGDLLQRAAAGGGAVGTSSAVRCRLFGATRTLLDTAGVGAVRPLSPPLLAAATAELYGRKHAAQQEGDGLEGPARKKARKGKQAAATDFAGEAAAAAPLDDLGATAQLRDQAVQAAALAALEALCTAGAPLLTHQQRRQLDDVAIHVAATSAAAVCQLSCDAEAAVGANLAVLQLSAHRLLLATVLAPAPHRPPHLAAALRLWRAGSAGGAGGAVPAFCRHALLCCEALLHPRSMPPPAPVRRVLPSALEAGADGSEEAGQPLGMPRFWSSVDAGLLLQQEELAVQRQLAARPLQQAAAVEAQQMEQPVQQQQPQTNGTARAADAEMADAAAPVPLAQLTPAAPTAQPSAIAAAAPAAAVPPSQPVAAPAPVQQAPAAGLSSMAAMLGRPAAAAPEPAAAPTAPSLAAAPAAAAPQPAAAAAAPTAEFAAAPAPLAAAPAPAAAAIVAAAAAEESDSEGSLPDIDSGEESGGSDSDEA</sequence>
<dbReference type="PANTHER" id="PTHR34105">
    <property type="entry name" value="PROLINE-, GLUTAMIC ACID- AND LEUCINE-RICH PROTEIN 1"/>
    <property type="match status" value="1"/>
</dbReference>
<dbReference type="InterPro" id="IPR012921">
    <property type="entry name" value="SPOC_C"/>
</dbReference>
<dbReference type="SUPFAM" id="SSF54928">
    <property type="entry name" value="RNA-binding domain, RBD"/>
    <property type="match status" value="2"/>
</dbReference>
<feature type="compositionally biased region" description="Basic and acidic residues" evidence="5">
    <location>
        <begin position="668"/>
        <end position="691"/>
    </location>
</feature>
<dbReference type="GO" id="GO:0005634">
    <property type="term" value="C:nucleus"/>
    <property type="evidence" value="ECO:0007669"/>
    <property type="project" value="UniProtKB-SubCell"/>
</dbReference>
<evidence type="ECO:0000256" key="3">
    <source>
        <dbReference type="ARBA" id="ARBA00023242"/>
    </source>
</evidence>
<comment type="similarity">
    <text evidence="2">Belongs to the RIX1/PELP1 family.</text>
</comment>
<feature type="region of interest" description="Disordered" evidence="5">
    <location>
        <begin position="628"/>
        <end position="704"/>
    </location>
</feature>
<dbReference type="InterPro" id="IPR000504">
    <property type="entry name" value="RRM_dom"/>
</dbReference>
<feature type="compositionally biased region" description="Pro residues" evidence="5">
    <location>
        <begin position="448"/>
        <end position="460"/>
    </location>
</feature>
<feature type="region of interest" description="Disordered" evidence="5">
    <location>
        <begin position="375"/>
        <end position="460"/>
    </location>
</feature>
<feature type="region of interest" description="Disordered" evidence="5">
    <location>
        <begin position="1380"/>
        <end position="1401"/>
    </location>
</feature>
<reference evidence="7 8" key="1">
    <citation type="journal article" date="2018" name="Plant J.">
        <title>Genome sequences of Chlorella sorokiniana UTEX 1602 and Micractinium conductrix SAG 241.80: implications to maltose excretion by a green alga.</title>
        <authorList>
            <person name="Arriola M.B."/>
            <person name="Velmurugan N."/>
            <person name="Zhang Y."/>
            <person name="Plunkett M.H."/>
            <person name="Hondzo H."/>
            <person name="Barney B.M."/>
        </authorList>
    </citation>
    <scope>NUCLEOTIDE SEQUENCE [LARGE SCALE GENOMIC DNA]</scope>
    <source>
        <strain evidence="8">UTEX 1602</strain>
    </source>
</reference>
<accession>A0A2P6TB74</accession>
<feature type="compositionally biased region" description="Pro residues" evidence="5">
    <location>
        <begin position="631"/>
        <end position="642"/>
    </location>
</feature>
<evidence type="ECO:0000313" key="8">
    <source>
        <dbReference type="Proteomes" id="UP000239899"/>
    </source>
</evidence>
<dbReference type="Pfam" id="PF07744">
    <property type="entry name" value="SPOC"/>
    <property type="match status" value="1"/>
</dbReference>
<comment type="caution">
    <text evidence="7">The sequence shown here is derived from an EMBL/GenBank/DDBJ whole genome shotgun (WGS) entry which is preliminary data.</text>
</comment>
<organism evidence="7 8">
    <name type="scientific">Chlorella sorokiniana</name>
    <name type="common">Freshwater green alga</name>
    <dbReference type="NCBI Taxonomy" id="3076"/>
    <lineage>
        <taxon>Eukaryota</taxon>
        <taxon>Viridiplantae</taxon>
        <taxon>Chlorophyta</taxon>
        <taxon>core chlorophytes</taxon>
        <taxon>Trebouxiophyceae</taxon>
        <taxon>Chlorellales</taxon>
        <taxon>Chlorellaceae</taxon>
        <taxon>Chlorella clade</taxon>
        <taxon>Chlorella</taxon>
    </lineage>
</organism>
<feature type="region of interest" description="Disordered" evidence="5">
    <location>
        <begin position="1"/>
        <end position="36"/>
    </location>
</feature>
<feature type="region of interest" description="Disordered" evidence="5">
    <location>
        <begin position="254"/>
        <end position="286"/>
    </location>
</feature>
<feature type="compositionally biased region" description="Low complexity" evidence="5">
    <location>
        <begin position="1620"/>
        <end position="1633"/>
    </location>
</feature>
<feature type="compositionally biased region" description="Low complexity" evidence="5">
    <location>
        <begin position="379"/>
        <end position="394"/>
    </location>
</feature>
<evidence type="ECO:0000313" key="7">
    <source>
        <dbReference type="EMBL" id="PRW05798.1"/>
    </source>
</evidence>
<dbReference type="PANTHER" id="PTHR34105:SF1">
    <property type="entry name" value="PROLINE-, GLUTAMIC ACID- AND LEUCINE-RICH PROTEIN 1"/>
    <property type="match status" value="1"/>
</dbReference>
<comment type="subcellular location">
    <subcellularLocation>
        <location evidence="1">Nucleus</location>
    </subcellularLocation>
</comment>
<protein>
    <submittedName>
        <fullName evidence="7">Proline-glutamic acid-and leucine-rich 1</fullName>
    </submittedName>
</protein>
<dbReference type="GO" id="GO:0006364">
    <property type="term" value="P:rRNA processing"/>
    <property type="evidence" value="ECO:0007669"/>
    <property type="project" value="TreeGrafter"/>
</dbReference>
<evidence type="ECO:0000256" key="2">
    <source>
        <dbReference type="ARBA" id="ARBA00010511"/>
    </source>
</evidence>
<dbReference type="InterPro" id="IPR012677">
    <property type="entry name" value="Nucleotide-bd_a/b_plait_sf"/>
</dbReference>
<proteinExistence type="inferred from homology"/>
<dbReference type="Pfam" id="PF05918">
    <property type="entry name" value="API5"/>
    <property type="match status" value="1"/>
</dbReference>
<evidence type="ECO:0000259" key="6">
    <source>
        <dbReference type="PROSITE" id="PS50102"/>
    </source>
</evidence>
<dbReference type="InterPro" id="IPR035979">
    <property type="entry name" value="RBD_domain_sf"/>
</dbReference>
<dbReference type="Pfam" id="PF00076">
    <property type="entry name" value="RRM_1"/>
    <property type="match status" value="2"/>
</dbReference>
<feature type="domain" description="RRM" evidence="6">
    <location>
        <begin position="706"/>
        <end position="778"/>
    </location>
</feature>
<dbReference type="EMBL" id="LHPG02000029">
    <property type="protein sequence ID" value="PRW05798.1"/>
    <property type="molecule type" value="Genomic_DNA"/>
</dbReference>
<feature type="compositionally biased region" description="Basic and acidic residues" evidence="5">
    <location>
        <begin position="401"/>
        <end position="417"/>
    </location>
</feature>
<dbReference type="CDD" id="cd00590">
    <property type="entry name" value="RRM_SF"/>
    <property type="match status" value="2"/>
</dbReference>
<dbReference type="InterPro" id="IPR012583">
    <property type="entry name" value="RIX1_N"/>
</dbReference>
<evidence type="ECO:0000256" key="1">
    <source>
        <dbReference type="ARBA" id="ARBA00004123"/>
    </source>
</evidence>
<dbReference type="PROSITE" id="PS50102">
    <property type="entry name" value="RRM"/>
    <property type="match status" value="2"/>
</dbReference>
<feature type="region of interest" description="Disordered" evidence="5">
    <location>
        <begin position="1764"/>
        <end position="1796"/>
    </location>
</feature>
<dbReference type="OrthoDB" id="539862at2759"/>
<dbReference type="GO" id="GO:0003723">
    <property type="term" value="F:RNA binding"/>
    <property type="evidence" value="ECO:0007669"/>
    <property type="project" value="UniProtKB-UniRule"/>
</dbReference>
<keyword evidence="8" id="KW-1185">Reference proteome</keyword>
<dbReference type="Pfam" id="PF08167">
    <property type="entry name" value="RIX1"/>
    <property type="match status" value="1"/>
</dbReference>
<feature type="region of interest" description="Disordered" evidence="5">
    <location>
        <begin position="1620"/>
        <end position="1644"/>
    </location>
</feature>
<dbReference type="STRING" id="3076.A0A2P6TB74"/>